<dbReference type="PANTHER" id="PTHR21646">
    <property type="entry name" value="UBIQUITIN CARBOXYL-TERMINAL HYDROLASE"/>
    <property type="match status" value="1"/>
</dbReference>
<dbReference type="InterPro" id="IPR036034">
    <property type="entry name" value="PDZ_sf"/>
</dbReference>
<dbReference type="InterPro" id="IPR001478">
    <property type="entry name" value="PDZ"/>
</dbReference>
<feature type="compositionally biased region" description="Basic and acidic residues" evidence="1">
    <location>
        <begin position="280"/>
        <end position="292"/>
    </location>
</feature>
<dbReference type="Proteomes" id="UP001152797">
    <property type="component" value="Unassembled WGS sequence"/>
</dbReference>
<dbReference type="InterPro" id="IPR028889">
    <property type="entry name" value="USP"/>
</dbReference>
<dbReference type="AlphaFoldDB" id="A0A9P1GHH5"/>
<comment type="caution">
    <text evidence="4">The sequence shown here is derived from an EMBL/GenBank/DDBJ whole genome shotgun (WGS) entry which is preliminary data.</text>
</comment>
<evidence type="ECO:0000313" key="4">
    <source>
        <dbReference type="EMBL" id="CAI4014171.1"/>
    </source>
</evidence>
<gene>
    <name evidence="4" type="ORF">C1SCF055_LOCUS39089</name>
</gene>
<name>A0A9P1GHH5_9DINO</name>
<dbReference type="EMBL" id="CAMXCT020006223">
    <property type="protein sequence ID" value="CAL1167546.1"/>
    <property type="molecule type" value="Genomic_DNA"/>
</dbReference>
<sequence>LKNLGNTCYVNSVIQCMHAATEFRESLPTGTNGNSMCSSLGSVLKSMSGPGAAVGPKALHTTFCNKFPWFKGHQQHDAHEFFCTLVGAVADEKPKNGNNNKEAKDDSGEEGQHGQTPSGEAAAQNFQGQICSTFLCWKCKRISMRVCPYFHLSVPVPECDSECGLLGLPVELQQVPWAPEQPEHTTQTPQEDPQESPEPEPVAEPMRDSGAVRQFCEAEVQTDDEVSEPAAPGAAAVSEAARPEEAQATPQPVTEMEAGAKDMPPPETTLNGTNGTTGTKEAEHATRAENGKDQGAAENHPPNEDDCNGTAPVPPTNGDAPTNGDTPLNGDAPTKGPEENKEKNGETTWLPAAELPEATPEHGSDEGNHEKQEPEPADAPQDKTPQDDTPYEENSGHQADTEEQEDQPEEEEGPFNYEVLLRSEKTGKQDYGFKWNMSALSKDQLIVASIVPDSIVDKWNLKKLTMGEANKVVRPGDQIMEVQGEKEHKQMLKLLKQEPELTLGIQRTDLHAPVDIPHELLNNDKEDKEDEEDRVERKNALLEAWRGCQEGLPDELQSMYSGKSLGINGGSCSLMDCLQKFAGVEAMEEDFHPSYDCSDCAKAAEGEAPENGNAKKKHKMYATSKSWLCGSMPKLLTVQLKRFNRKLQKIKTKVAVPATLDLSDLMMTPDIAKNVREHLKSECEKQELPISPDEKASYELFGIVQHHGSTLQGGHYTAYVNLGRSLEEGNWYFCNDATVAKCSIDDALKAETYVAFYRKIEDGD</sequence>
<evidence type="ECO:0000259" key="3">
    <source>
        <dbReference type="PROSITE" id="PS50235"/>
    </source>
</evidence>
<dbReference type="PROSITE" id="PS50106">
    <property type="entry name" value="PDZ"/>
    <property type="match status" value="1"/>
</dbReference>
<dbReference type="CDD" id="cd02257">
    <property type="entry name" value="Peptidase_C19"/>
    <property type="match status" value="1"/>
</dbReference>
<evidence type="ECO:0000256" key="1">
    <source>
        <dbReference type="SAM" id="MobiDB-lite"/>
    </source>
</evidence>
<accession>A0A9P1GHH5</accession>
<dbReference type="PROSITE" id="PS50235">
    <property type="entry name" value="USP_3"/>
    <property type="match status" value="1"/>
</dbReference>
<dbReference type="Gene3D" id="3.90.70.10">
    <property type="entry name" value="Cysteine proteinases"/>
    <property type="match status" value="2"/>
</dbReference>
<proteinExistence type="predicted"/>
<dbReference type="Pfam" id="PF00443">
    <property type="entry name" value="UCH"/>
    <property type="match status" value="1"/>
</dbReference>
<evidence type="ECO:0000259" key="2">
    <source>
        <dbReference type="PROSITE" id="PS50106"/>
    </source>
</evidence>
<feature type="compositionally biased region" description="Acidic residues" evidence="1">
    <location>
        <begin position="401"/>
        <end position="412"/>
    </location>
</feature>
<dbReference type="InterPro" id="IPR038765">
    <property type="entry name" value="Papain-like_cys_pep_sf"/>
</dbReference>
<feature type="region of interest" description="Disordered" evidence="1">
    <location>
        <begin position="219"/>
        <end position="412"/>
    </location>
</feature>
<feature type="region of interest" description="Disordered" evidence="1">
    <location>
        <begin position="93"/>
        <end position="121"/>
    </location>
</feature>
<feature type="compositionally biased region" description="Basic and acidic residues" evidence="1">
    <location>
        <begin position="93"/>
        <end position="112"/>
    </location>
</feature>
<dbReference type="PROSITE" id="PS00973">
    <property type="entry name" value="USP_2"/>
    <property type="match status" value="1"/>
</dbReference>
<dbReference type="InterPro" id="IPR001394">
    <property type="entry name" value="Peptidase_C19_UCH"/>
</dbReference>
<feature type="compositionally biased region" description="Low complexity" evidence="1">
    <location>
        <begin position="268"/>
        <end position="279"/>
    </location>
</feature>
<feature type="compositionally biased region" description="Basic and acidic residues" evidence="1">
    <location>
        <begin position="359"/>
        <end position="386"/>
    </location>
</feature>
<evidence type="ECO:0000313" key="5">
    <source>
        <dbReference type="EMBL" id="CAL1167546.1"/>
    </source>
</evidence>
<evidence type="ECO:0008006" key="7">
    <source>
        <dbReference type="Google" id="ProtNLM"/>
    </source>
</evidence>
<dbReference type="SUPFAM" id="SSF54001">
    <property type="entry name" value="Cysteine proteinases"/>
    <property type="match status" value="1"/>
</dbReference>
<dbReference type="Gene3D" id="2.30.42.10">
    <property type="match status" value="1"/>
</dbReference>
<dbReference type="EMBL" id="CAMXCT030006223">
    <property type="protein sequence ID" value="CAL4801483.1"/>
    <property type="molecule type" value="Genomic_DNA"/>
</dbReference>
<dbReference type="EMBL" id="CAMXCT010006223">
    <property type="protein sequence ID" value="CAI4014171.1"/>
    <property type="molecule type" value="Genomic_DNA"/>
</dbReference>
<protein>
    <recommendedName>
        <fullName evidence="7">Ubiquitinyl hydrolase 1</fullName>
    </recommendedName>
</protein>
<keyword evidence="6" id="KW-1185">Reference proteome</keyword>
<feature type="compositionally biased region" description="Basic and acidic residues" evidence="1">
    <location>
        <begin position="336"/>
        <end position="345"/>
    </location>
</feature>
<organism evidence="4">
    <name type="scientific">Cladocopium goreaui</name>
    <dbReference type="NCBI Taxonomy" id="2562237"/>
    <lineage>
        <taxon>Eukaryota</taxon>
        <taxon>Sar</taxon>
        <taxon>Alveolata</taxon>
        <taxon>Dinophyceae</taxon>
        <taxon>Suessiales</taxon>
        <taxon>Symbiodiniaceae</taxon>
        <taxon>Cladocopium</taxon>
    </lineage>
</organism>
<reference evidence="4" key="1">
    <citation type="submission" date="2022-10" db="EMBL/GenBank/DDBJ databases">
        <authorList>
            <person name="Chen Y."/>
            <person name="Dougan E. K."/>
            <person name="Chan C."/>
            <person name="Rhodes N."/>
            <person name="Thang M."/>
        </authorList>
    </citation>
    <scope>NUCLEOTIDE SEQUENCE</scope>
</reference>
<dbReference type="InterPro" id="IPR050185">
    <property type="entry name" value="Ub_carboxyl-term_hydrolase"/>
</dbReference>
<feature type="compositionally biased region" description="Low complexity" evidence="1">
    <location>
        <begin position="228"/>
        <end position="240"/>
    </location>
</feature>
<feature type="non-terminal residue" evidence="4">
    <location>
        <position position="1"/>
    </location>
</feature>
<dbReference type="OrthoDB" id="447808at2759"/>
<feature type="domain" description="USP" evidence="3">
    <location>
        <begin position="1"/>
        <end position="760"/>
    </location>
</feature>
<feature type="domain" description="PDZ" evidence="2">
    <location>
        <begin position="418"/>
        <end position="497"/>
    </location>
</feature>
<dbReference type="InterPro" id="IPR018200">
    <property type="entry name" value="USP_CS"/>
</dbReference>
<dbReference type="GO" id="GO:0016579">
    <property type="term" value="P:protein deubiquitination"/>
    <property type="evidence" value="ECO:0007669"/>
    <property type="project" value="InterPro"/>
</dbReference>
<dbReference type="GO" id="GO:0004843">
    <property type="term" value="F:cysteine-type deubiquitinase activity"/>
    <property type="evidence" value="ECO:0007669"/>
    <property type="project" value="InterPro"/>
</dbReference>
<evidence type="ECO:0000313" key="6">
    <source>
        <dbReference type="Proteomes" id="UP001152797"/>
    </source>
</evidence>
<reference evidence="5" key="2">
    <citation type="submission" date="2024-04" db="EMBL/GenBank/DDBJ databases">
        <authorList>
            <person name="Chen Y."/>
            <person name="Shah S."/>
            <person name="Dougan E. K."/>
            <person name="Thang M."/>
            <person name="Chan C."/>
        </authorList>
    </citation>
    <scope>NUCLEOTIDE SEQUENCE [LARGE SCALE GENOMIC DNA]</scope>
</reference>
<feature type="region of interest" description="Disordered" evidence="1">
    <location>
        <begin position="180"/>
        <end position="207"/>
    </location>
</feature>